<feature type="compositionally biased region" description="Basic and acidic residues" evidence="1">
    <location>
        <begin position="115"/>
        <end position="158"/>
    </location>
</feature>
<protein>
    <submittedName>
        <fullName evidence="2">Uncharacterized protein</fullName>
    </submittedName>
</protein>
<keyword evidence="3" id="KW-1185">Reference proteome</keyword>
<comment type="caution">
    <text evidence="2">The sequence shown here is derived from an EMBL/GenBank/DDBJ whole genome shotgun (WGS) entry which is preliminary data.</text>
</comment>
<evidence type="ECO:0000313" key="3">
    <source>
        <dbReference type="Proteomes" id="UP001651158"/>
    </source>
</evidence>
<proteinExistence type="predicted"/>
<reference evidence="2 3" key="1">
    <citation type="journal article" date="2022" name="Front. Cell. Infect. Microbiol.">
        <title>The Genomes of Two Strains of Taenia crassiceps the Animal Model for the Study of Human Cysticercosis.</title>
        <authorList>
            <person name="Bobes R.J."/>
            <person name="Estrada K."/>
            <person name="Rios-Valencia D.G."/>
            <person name="Calderon-Gallegos A."/>
            <person name="de la Torre P."/>
            <person name="Carrero J.C."/>
            <person name="Sanchez-Flores A."/>
            <person name="Laclette J.P."/>
        </authorList>
    </citation>
    <scope>NUCLEOTIDE SEQUENCE [LARGE SCALE GENOMIC DNA]</scope>
    <source>
        <strain evidence="2">WFUcys</strain>
    </source>
</reference>
<feature type="compositionally biased region" description="Acidic residues" evidence="1">
    <location>
        <begin position="178"/>
        <end position="188"/>
    </location>
</feature>
<evidence type="ECO:0000313" key="2">
    <source>
        <dbReference type="EMBL" id="KAL5106737.1"/>
    </source>
</evidence>
<feature type="region of interest" description="Disordered" evidence="1">
    <location>
        <begin position="115"/>
        <end position="213"/>
    </location>
</feature>
<name>A0ABR4QAR8_9CEST</name>
<sequence length="213" mass="23882">MVKQACGDNCIFIKLHFYVAFKNLRGLTFASPFIGVWSFAGGIIVHREAATADVKLTVTDHLPAAQRPESSVVAAVGQELTEKGPHLLDGEQHTNVVMTMMRRRRMDINMGNIEDHIENEPGHANTKDNNAKESNTKESNDHDGIKDDEEKCGDEKYNHDKKRGTIKANVGVSREDNGDNGENDDNEKDFDNVDELLKAENGRKEVKEKSHRR</sequence>
<gene>
    <name evidence="2" type="ORF">TcWFU_003735</name>
</gene>
<evidence type="ECO:0000256" key="1">
    <source>
        <dbReference type="SAM" id="MobiDB-lite"/>
    </source>
</evidence>
<dbReference type="EMBL" id="JAKROA010000005">
    <property type="protein sequence ID" value="KAL5106737.1"/>
    <property type="molecule type" value="Genomic_DNA"/>
</dbReference>
<dbReference type="Proteomes" id="UP001651158">
    <property type="component" value="Unassembled WGS sequence"/>
</dbReference>
<organism evidence="2 3">
    <name type="scientific">Taenia crassiceps</name>
    <dbReference type="NCBI Taxonomy" id="6207"/>
    <lineage>
        <taxon>Eukaryota</taxon>
        <taxon>Metazoa</taxon>
        <taxon>Spiralia</taxon>
        <taxon>Lophotrochozoa</taxon>
        <taxon>Platyhelminthes</taxon>
        <taxon>Cestoda</taxon>
        <taxon>Eucestoda</taxon>
        <taxon>Cyclophyllidea</taxon>
        <taxon>Taeniidae</taxon>
        <taxon>Taenia</taxon>
    </lineage>
</organism>
<feature type="compositionally biased region" description="Basic and acidic residues" evidence="1">
    <location>
        <begin position="189"/>
        <end position="213"/>
    </location>
</feature>
<accession>A0ABR4QAR8</accession>